<dbReference type="FunFam" id="2.60.120.330:FF:000045">
    <property type="entry name" value="Oxidoreductase, 2OG-Fe(II) oxygenase family, putative"/>
    <property type="match status" value="1"/>
</dbReference>
<dbReference type="Proteomes" id="UP000503462">
    <property type="component" value="Chromosome 1"/>
</dbReference>
<gene>
    <name evidence="4" type="ORF">AMS68_000078</name>
</gene>
<dbReference type="OrthoDB" id="288590at2759"/>
<evidence type="ECO:0000313" key="4">
    <source>
        <dbReference type="EMBL" id="QIW94560.1"/>
    </source>
</evidence>
<accession>A0A6H0XIU9</accession>
<dbReference type="AlphaFoldDB" id="A0A6H0XIU9"/>
<keyword evidence="2" id="KW-0560">Oxidoreductase</keyword>
<dbReference type="Gene3D" id="2.60.120.330">
    <property type="entry name" value="B-lactam Antibiotic, Isopenicillin N Synthase, Chain"/>
    <property type="match status" value="1"/>
</dbReference>
<dbReference type="InterPro" id="IPR044861">
    <property type="entry name" value="IPNS-like_FE2OG_OXY"/>
</dbReference>
<dbReference type="InterPro" id="IPR005123">
    <property type="entry name" value="Oxoglu/Fe-dep_dioxygenase_dom"/>
</dbReference>
<dbReference type="Pfam" id="PF14226">
    <property type="entry name" value="DIOX_N"/>
    <property type="match status" value="1"/>
</dbReference>
<keyword evidence="2" id="KW-0479">Metal-binding</keyword>
<dbReference type="EMBL" id="CP051139">
    <property type="protein sequence ID" value="QIW94560.1"/>
    <property type="molecule type" value="Genomic_DNA"/>
</dbReference>
<keyword evidence="5" id="KW-1185">Reference proteome</keyword>
<reference evidence="4 5" key="1">
    <citation type="journal article" date="2016" name="Sci. Rep.">
        <title>Peltaster fructicola genome reveals evolution from an invasive phytopathogen to an ectophytic parasite.</title>
        <authorList>
            <person name="Xu C."/>
            <person name="Chen H."/>
            <person name="Gleason M.L."/>
            <person name="Xu J.R."/>
            <person name="Liu H."/>
            <person name="Zhang R."/>
            <person name="Sun G."/>
        </authorList>
    </citation>
    <scope>NUCLEOTIDE SEQUENCE [LARGE SCALE GENOMIC DNA]</scope>
    <source>
        <strain evidence="4 5">LNHT1506</strain>
    </source>
</reference>
<dbReference type="SUPFAM" id="SSF51197">
    <property type="entry name" value="Clavaminate synthase-like"/>
    <property type="match status" value="1"/>
</dbReference>
<evidence type="ECO:0000256" key="1">
    <source>
        <dbReference type="ARBA" id="ARBA00008056"/>
    </source>
</evidence>
<dbReference type="GO" id="GO:0046872">
    <property type="term" value="F:metal ion binding"/>
    <property type="evidence" value="ECO:0007669"/>
    <property type="project" value="UniProtKB-KW"/>
</dbReference>
<dbReference type="Pfam" id="PF03171">
    <property type="entry name" value="2OG-FeII_Oxy"/>
    <property type="match status" value="1"/>
</dbReference>
<dbReference type="InterPro" id="IPR026992">
    <property type="entry name" value="DIOX_N"/>
</dbReference>
<proteinExistence type="inferred from homology"/>
<feature type="domain" description="Fe2OG dioxygenase" evidence="3">
    <location>
        <begin position="211"/>
        <end position="315"/>
    </location>
</feature>
<keyword evidence="2" id="KW-0408">Iron</keyword>
<sequence length="369" mass="41724">MDSSAIEDSNLDFPGIPAFPTDVSTVPLLRINLHKLIHNDADELERVWEACRTIGFFYLDLRTVESSKRDSGREQSMVEGVIDGDGLLNDASKLFQLGSQFFDLPVEEKMKYDFREQGSYFGYKGFGAGVIDREGTRDRNEFYNTSKDFVLGLREGLPEPLMLTSDQNRSLMRDFMLRSHAVVTMLLNVINDQLGLPEGTLRSLHRLREISGDQVRWVKSPPQPQNDRKRALGEHTDFGSVTLLFNRLGGLQVRPPGQEEWLYVRPLDGHCVVNLGDALVKFSAGILRSNLHRVVNPPGAQQHETRMSLVYFARPEDEVMLHALKDSEMIKAKAPAVEEEVNARDWILRRALGRRVGGDFDASDGTEHK</sequence>
<dbReference type="PANTHER" id="PTHR47990">
    <property type="entry name" value="2-OXOGLUTARATE (2OG) AND FE(II)-DEPENDENT OXYGENASE SUPERFAMILY PROTEIN-RELATED"/>
    <property type="match status" value="1"/>
</dbReference>
<dbReference type="GO" id="GO:0016491">
    <property type="term" value="F:oxidoreductase activity"/>
    <property type="evidence" value="ECO:0007669"/>
    <property type="project" value="UniProtKB-KW"/>
</dbReference>
<dbReference type="InterPro" id="IPR050231">
    <property type="entry name" value="Iron_ascorbate_oxido_reductase"/>
</dbReference>
<organism evidence="4 5">
    <name type="scientific">Peltaster fructicola</name>
    <dbReference type="NCBI Taxonomy" id="286661"/>
    <lineage>
        <taxon>Eukaryota</taxon>
        <taxon>Fungi</taxon>
        <taxon>Dikarya</taxon>
        <taxon>Ascomycota</taxon>
        <taxon>Pezizomycotina</taxon>
        <taxon>Dothideomycetes</taxon>
        <taxon>Dothideomycetes incertae sedis</taxon>
        <taxon>Peltaster</taxon>
    </lineage>
</organism>
<dbReference type="PROSITE" id="PS51471">
    <property type="entry name" value="FE2OG_OXY"/>
    <property type="match status" value="1"/>
</dbReference>
<evidence type="ECO:0000259" key="3">
    <source>
        <dbReference type="PROSITE" id="PS51471"/>
    </source>
</evidence>
<comment type="similarity">
    <text evidence="1 2">Belongs to the iron/ascorbate-dependent oxidoreductase family.</text>
</comment>
<evidence type="ECO:0000256" key="2">
    <source>
        <dbReference type="RuleBase" id="RU003682"/>
    </source>
</evidence>
<dbReference type="InterPro" id="IPR027443">
    <property type="entry name" value="IPNS-like_sf"/>
</dbReference>
<protein>
    <recommendedName>
        <fullName evidence="3">Fe2OG dioxygenase domain-containing protein</fullName>
    </recommendedName>
</protein>
<dbReference type="GO" id="GO:0044283">
    <property type="term" value="P:small molecule biosynthetic process"/>
    <property type="evidence" value="ECO:0007669"/>
    <property type="project" value="UniProtKB-ARBA"/>
</dbReference>
<evidence type="ECO:0000313" key="5">
    <source>
        <dbReference type="Proteomes" id="UP000503462"/>
    </source>
</evidence>
<name>A0A6H0XIU9_9PEZI</name>